<keyword evidence="13" id="KW-0333">Golgi apparatus</keyword>
<dbReference type="Pfam" id="PF04389">
    <property type="entry name" value="Peptidase_M28"/>
    <property type="match status" value="1"/>
</dbReference>
<dbReference type="GO" id="GO:0070573">
    <property type="term" value="F:metallodipeptidase activity"/>
    <property type="evidence" value="ECO:0007669"/>
    <property type="project" value="InterPro"/>
</dbReference>
<evidence type="ECO:0000256" key="18">
    <source>
        <dbReference type="ARBA" id="ARBA00025833"/>
    </source>
</evidence>
<dbReference type="GO" id="GO:0005794">
    <property type="term" value="C:Golgi apparatus"/>
    <property type="evidence" value="ECO:0007669"/>
    <property type="project" value="UniProtKB-SubCell"/>
</dbReference>
<evidence type="ECO:0000256" key="4">
    <source>
        <dbReference type="ARBA" id="ARBA00004613"/>
    </source>
</evidence>
<comment type="subunit">
    <text evidence="18">Homodimer. The monomeric form is inactive while the homodimer is active.</text>
</comment>
<evidence type="ECO:0000256" key="13">
    <source>
        <dbReference type="ARBA" id="ARBA00023034"/>
    </source>
</evidence>
<evidence type="ECO:0000259" key="20">
    <source>
        <dbReference type="Pfam" id="PF04389"/>
    </source>
</evidence>
<evidence type="ECO:0000256" key="8">
    <source>
        <dbReference type="ARBA" id="ARBA00022723"/>
    </source>
</evidence>
<dbReference type="SUPFAM" id="SSF53187">
    <property type="entry name" value="Zn-dependent exopeptidases"/>
    <property type="match status" value="1"/>
</dbReference>
<keyword evidence="9" id="KW-0732">Signal</keyword>
<sequence length="465" mass="50792">MSLNKYEPVASSSRTKSLSVLVLGLVTIGGLASLTQCSAHPTSQPKQVRFMRRATGTEATVVNLLNAGFNESNTVAWDRLAEMTDLYGNRMTGSKAYDKSAEWVVKTVKKHDKDFSVWTEPVWVNRWERGSESLRLYVPTRPNGSVDIPVLALGSSVSTPKKGITANVIPVRSFEELAKLGKKAISGNIVLYNFHFTNYGEVVKFRSRGAQEAAKYGALAALWRRCTTGNSARTTIPAASISPADANLIEAPVQGAEAGESGFVHPKVNLALQNTFKENATQSANIIFDLKGSERPDEIVLLSGHFDSWDVGVGAMDDAAGAFLAWEAARLIAKEGRRPKRTVRAYFVQHKNEIAKHKFAIESDIGVFEPWGMDVQADQKVIDTLVGYGKDYVKVLGAGNITKAEELPAEDIAVLCEAGVPCGGWLSVNPEGNLAPDHPNWGDHYFRHHHAKQRSPWAYLIADAE</sequence>
<reference evidence="21 22" key="1">
    <citation type="submission" date="2016-07" db="EMBL/GenBank/DDBJ databases">
        <title>Pervasive Adenine N6-methylation of Active Genes in Fungi.</title>
        <authorList>
            <consortium name="DOE Joint Genome Institute"/>
            <person name="Mondo S.J."/>
            <person name="Dannebaum R.O."/>
            <person name="Kuo R.C."/>
            <person name="Labutti K."/>
            <person name="Haridas S."/>
            <person name="Kuo A."/>
            <person name="Salamov A."/>
            <person name="Ahrendt S.R."/>
            <person name="Lipzen A."/>
            <person name="Sullivan W."/>
            <person name="Andreopoulos W.B."/>
            <person name="Clum A."/>
            <person name="Lindquist E."/>
            <person name="Daum C."/>
            <person name="Ramamoorthy G.K."/>
            <person name="Gryganskyi A."/>
            <person name="Culley D."/>
            <person name="Magnuson J.K."/>
            <person name="James T.Y."/>
            <person name="O'Malley M.A."/>
            <person name="Stajich J.E."/>
            <person name="Spatafora J.W."/>
            <person name="Visel A."/>
            <person name="Grigoriev I.V."/>
        </authorList>
    </citation>
    <scope>NUCLEOTIDE SEQUENCE [LARGE SCALE GENOMIC DNA]</scope>
    <source>
        <strain evidence="21 22">ATCC 12442</strain>
    </source>
</reference>
<evidence type="ECO:0000256" key="11">
    <source>
        <dbReference type="ARBA" id="ARBA00022824"/>
    </source>
</evidence>
<dbReference type="AlphaFoldDB" id="A0A1Y1VUK6"/>
<evidence type="ECO:0000313" key="22">
    <source>
        <dbReference type="Proteomes" id="UP000193922"/>
    </source>
</evidence>
<proteinExistence type="inferred from homology"/>
<organism evidence="21 22">
    <name type="scientific">Linderina pennispora</name>
    <dbReference type="NCBI Taxonomy" id="61395"/>
    <lineage>
        <taxon>Eukaryota</taxon>
        <taxon>Fungi</taxon>
        <taxon>Fungi incertae sedis</taxon>
        <taxon>Zoopagomycota</taxon>
        <taxon>Kickxellomycotina</taxon>
        <taxon>Kickxellomycetes</taxon>
        <taxon>Kickxellales</taxon>
        <taxon>Kickxellaceae</taxon>
        <taxon>Linderina</taxon>
    </lineage>
</organism>
<accession>A0A1Y1VUK6</accession>
<dbReference type="STRING" id="61395.A0A1Y1VUK6"/>
<evidence type="ECO:0000256" key="9">
    <source>
        <dbReference type="ARBA" id="ARBA00022729"/>
    </source>
</evidence>
<comment type="subcellular location">
    <subcellularLocation>
        <location evidence="1">Endoplasmic reticulum</location>
    </subcellularLocation>
    <subcellularLocation>
        <location evidence="3">Golgi apparatus</location>
    </subcellularLocation>
    <subcellularLocation>
        <location evidence="2">Lysosome</location>
    </subcellularLocation>
    <subcellularLocation>
        <location evidence="4">Secreted</location>
    </subcellularLocation>
</comment>
<feature type="domain" description="Peptidase M28" evidence="20">
    <location>
        <begin position="285"/>
        <end position="348"/>
    </location>
</feature>
<dbReference type="Gene3D" id="3.50.30.30">
    <property type="match status" value="1"/>
</dbReference>
<evidence type="ECO:0000256" key="14">
    <source>
        <dbReference type="ARBA" id="ARBA00023049"/>
    </source>
</evidence>
<dbReference type="InterPro" id="IPR039866">
    <property type="entry name" value="CPQ"/>
</dbReference>
<evidence type="ECO:0000256" key="12">
    <source>
        <dbReference type="ARBA" id="ARBA00022833"/>
    </source>
</evidence>
<dbReference type="OrthoDB" id="10013407at2759"/>
<keyword evidence="22" id="KW-1185">Reference proteome</keyword>
<protein>
    <recommendedName>
        <fullName evidence="19">Peptide hydrolase</fullName>
        <ecNumber evidence="19">3.4.-.-</ecNumber>
    </recommendedName>
</protein>
<keyword evidence="5" id="KW-0964">Secreted</keyword>
<keyword evidence="17" id="KW-0458">Lysosome</keyword>
<dbReference type="EC" id="3.4.-.-" evidence="19"/>
<dbReference type="InterPro" id="IPR007484">
    <property type="entry name" value="Peptidase_M28"/>
</dbReference>
<comment type="similarity">
    <text evidence="19">Belongs to the peptidase M28 family.</text>
</comment>
<evidence type="ECO:0000256" key="16">
    <source>
        <dbReference type="ARBA" id="ARBA00023180"/>
    </source>
</evidence>
<gene>
    <name evidence="21" type="ORF">DL89DRAFT_326442</name>
</gene>
<keyword evidence="16" id="KW-0325">Glycoprotein</keyword>
<keyword evidence="7 19" id="KW-0645">Protease</keyword>
<evidence type="ECO:0000313" key="21">
    <source>
        <dbReference type="EMBL" id="ORX64696.1"/>
    </source>
</evidence>
<dbReference type="GO" id="GO:0046872">
    <property type="term" value="F:metal ion binding"/>
    <property type="evidence" value="ECO:0007669"/>
    <property type="project" value="UniProtKB-KW"/>
</dbReference>
<dbReference type="EMBL" id="MCFD01000072">
    <property type="protein sequence ID" value="ORX64696.1"/>
    <property type="molecule type" value="Genomic_DNA"/>
</dbReference>
<keyword evidence="8 19" id="KW-0479">Metal-binding</keyword>
<keyword evidence="15" id="KW-0865">Zymogen</keyword>
<evidence type="ECO:0000256" key="17">
    <source>
        <dbReference type="ARBA" id="ARBA00023228"/>
    </source>
</evidence>
<dbReference type="GO" id="GO:0004180">
    <property type="term" value="F:carboxypeptidase activity"/>
    <property type="evidence" value="ECO:0007669"/>
    <property type="project" value="UniProtKB-KW"/>
</dbReference>
<dbReference type="GO" id="GO:0005615">
    <property type="term" value="C:extracellular space"/>
    <property type="evidence" value="ECO:0007669"/>
    <property type="project" value="TreeGrafter"/>
</dbReference>
<dbReference type="PANTHER" id="PTHR12053:SF3">
    <property type="entry name" value="CARBOXYPEPTIDASE Q"/>
    <property type="match status" value="1"/>
</dbReference>
<dbReference type="Gene3D" id="3.40.630.10">
    <property type="entry name" value="Zn peptidases"/>
    <property type="match status" value="1"/>
</dbReference>
<evidence type="ECO:0000256" key="1">
    <source>
        <dbReference type="ARBA" id="ARBA00004240"/>
    </source>
</evidence>
<evidence type="ECO:0000256" key="19">
    <source>
        <dbReference type="RuleBase" id="RU361240"/>
    </source>
</evidence>
<keyword evidence="10 19" id="KW-0378">Hydrolase</keyword>
<dbReference type="Proteomes" id="UP000193922">
    <property type="component" value="Unassembled WGS sequence"/>
</dbReference>
<dbReference type="GO" id="GO:0006508">
    <property type="term" value="P:proteolysis"/>
    <property type="evidence" value="ECO:0007669"/>
    <property type="project" value="UniProtKB-KW"/>
</dbReference>
<evidence type="ECO:0000256" key="6">
    <source>
        <dbReference type="ARBA" id="ARBA00022645"/>
    </source>
</evidence>
<dbReference type="RefSeq" id="XP_040739337.1">
    <property type="nucleotide sequence ID" value="XM_040891538.1"/>
</dbReference>
<evidence type="ECO:0000256" key="15">
    <source>
        <dbReference type="ARBA" id="ARBA00023145"/>
    </source>
</evidence>
<keyword evidence="14" id="KW-0482">Metalloprotease</keyword>
<comment type="caution">
    <text evidence="21">The sequence shown here is derived from an EMBL/GenBank/DDBJ whole genome shotgun (WGS) entry which is preliminary data.</text>
</comment>
<name>A0A1Y1VUK6_9FUNG</name>
<dbReference type="GeneID" id="63808186"/>
<evidence type="ECO:0000256" key="3">
    <source>
        <dbReference type="ARBA" id="ARBA00004555"/>
    </source>
</evidence>
<dbReference type="GO" id="GO:0043171">
    <property type="term" value="P:peptide catabolic process"/>
    <property type="evidence" value="ECO:0007669"/>
    <property type="project" value="TreeGrafter"/>
</dbReference>
<evidence type="ECO:0000256" key="2">
    <source>
        <dbReference type="ARBA" id="ARBA00004371"/>
    </source>
</evidence>
<keyword evidence="6" id="KW-0121">Carboxypeptidase</keyword>
<dbReference type="PANTHER" id="PTHR12053">
    <property type="entry name" value="PROTEASE FAMILY M28 PLASMA GLUTAMATE CARBOXYPEPTIDASE-RELATED"/>
    <property type="match status" value="1"/>
</dbReference>
<keyword evidence="11" id="KW-0256">Endoplasmic reticulum</keyword>
<evidence type="ECO:0000256" key="7">
    <source>
        <dbReference type="ARBA" id="ARBA00022670"/>
    </source>
</evidence>
<keyword evidence="12 19" id="KW-0862">Zinc</keyword>
<evidence type="ECO:0000256" key="5">
    <source>
        <dbReference type="ARBA" id="ARBA00022525"/>
    </source>
</evidence>
<dbReference type="GO" id="GO:0005783">
    <property type="term" value="C:endoplasmic reticulum"/>
    <property type="evidence" value="ECO:0007669"/>
    <property type="project" value="UniProtKB-SubCell"/>
</dbReference>
<evidence type="ECO:0000256" key="10">
    <source>
        <dbReference type="ARBA" id="ARBA00022801"/>
    </source>
</evidence>